<dbReference type="AlphaFoldDB" id="A0A4Y2J8A4"/>
<evidence type="ECO:0000256" key="1">
    <source>
        <dbReference type="SAM" id="MobiDB-lite"/>
    </source>
</evidence>
<evidence type="ECO:0000313" key="3">
    <source>
        <dbReference type="Proteomes" id="UP000499080"/>
    </source>
</evidence>
<name>A0A4Y2J8A4_ARAVE</name>
<dbReference type="EMBL" id="BGPR01003304">
    <property type="protein sequence ID" value="GBM86347.1"/>
    <property type="molecule type" value="Genomic_DNA"/>
</dbReference>
<gene>
    <name evidence="2" type="ORF">AVEN_36239_1</name>
</gene>
<accession>A0A4Y2J8A4</accession>
<reference evidence="2 3" key="1">
    <citation type="journal article" date="2019" name="Sci. Rep.">
        <title>Orb-weaving spider Araneus ventricosus genome elucidates the spidroin gene catalogue.</title>
        <authorList>
            <person name="Kono N."/>
            <person name="Nakamura H."/>
            <person name="Ohtoshi R."/>
            <person name="Moran D.A.P."/>
            <person name="Shinohara A."/>
            <person name="Yoshida Y."/>
            <person name="Fujiwara M."/>
            <person name="Mori M."/>
            <person name="Tomita M."/>
            <person name="Arakawa K."/>
        </authorList>
    </citation>
    <scope>NUCLEOTIDE SEQUENCE [LARGE SCALE GENOMIC DNA]</scope>
</reference>
<evidence type="ECO:0000313" key="2">
    <source>
        <dbReference type="EMBL" id="GBM86347.1"/>
    </source>
</evidence>
<protein>
    <submittedName>
        <fullName evidence="2">Uncharacterized protein</fullName>
    </submittedName>
</protein>
<keyword evidence="3" id="KW-1185">Reference proteome</keyword>
<sequence>MFRRVVVGGSHVFRHYKGRHCYKKRITIKNLLHLRYHAEELQLASAIMLYWLIPAEHHHPNVISNQLNVKHIPLNSQFHEVGQSASSARPQAGQHHRSSLSLPIEGKERGRVKVSSVTASRPSPTHLGYAGNADTWVVTSAKGYLLSLTHTLALLVEKKRARSGIQKVRFITDKETVRKEEWVQNHGLCVLKCVFCRK</sequence>
<organism evidence="2 3">
    <name type="scientific">Araneus ventricosus</name>
    <name type="common">Orbweaver spider</name>
    <name type="synonym">Epeira ventricosa</name>
    <dbReference type="NCBI Taxonomy" id="182803"/>
    <lineage>
        <taxon>Eukaryota</taxon>
        <taxon>Metazoa</taxon>
        <taxon>Ecdysozoa</taxon>
        <taxon>Arthropoda</taxon>
        <taxon>Chelicerata</taxon>
        <taxon>Arachnida</taxon>
        <taxon>Araneae</taxon>
        <taxon>Araneomorphae</taxon>
        <taxon>Entelegynae</taxon>
        <taxon>Araneoidea</taxon>
        <taxon>Araneidae</taxon>
        <taxon>Araneus</taxon>
    </lineage>
</organism>
<proteinExistence type="predicted"/>
<dbReference type="Proteomes" id="UP000499080">
    <property type="component" value="Unassembled WGS sequence"/>
</dbReference>
<feature type="region of interest" description="Disordered" evidence="1">
    <location>
        <begin position="83"/>
        <end position="102"/>
    </location>
</feature>
<comment type="caution">
    <text evidence="2">The sequence shown here is derived from an EMBL/GenBank/DDBJ whole genome shotgun (WGS) entry which is preliminary data.</text>
</comment>